<reference evidence="5" key="2">
    <citation type="submission" date="2016-07" db="EMBL/GenBank/DDBJ databases">
        <authorList>
            <person name="See-Too W.S."/>
        </authorList>
    </citation>
    <scope>NUCLEOTIDE SEQUENCE [LARGE SCALE GENOMIC DNA]</scope>
    <source>
        <strain evidence="5">DSM 14505</strain>
    </source>
</reference>
<dbReference type="KEGG" id="pana:BBH88_14860"/>
<accession>A0A1C7DJB2</accession>
<organism evidence="3 4">
    <name type="scientific">Planococcus antarcticus DSM 14505</name>
    <dbReference type="NCBI Taxonomy" id="1185653"/>
    <lineage>
        <taxon>Bacteria</taxon>
        <taxon>Bacillati</taxon>
        <taxon>Bacillota</taxon>
        <taxon>Bacilli</taxon>
        <taxon>Bacillales</taxon>
        <taxon>Caryophanaceae</taxon>
        <taxon>Planococcus</taxon>
    </lineage>
</organism>
<dbReference type="EMBL" id="CP016534">
    <property type="protein sequence ID" value="ANU11482.1"/>
    <property type="molecule type" value="Genomic_DNA"/>
</dbReference>
<reference evidence="2" key="3">
    <citation type="submission" date="2016-10" db="EMBL/GenBank/DDBJ databases">
        <authorList>
            <person name="See-Too W.S."/>
        </authorList>
    </citation>
    <scope>NUCLEOTIDE SEQUENCE</scope>
    <source>
        <strain evidence="2">DSM 14505</strain>
    </source>
</reference>
<dbReference type="Proteomes" id="UP000092661">
    <property type="component" value="Chromosome"/>
</dbReference>
<dbReference type="RefSeq" id="WP_006830824.1">
    <property type="nucleotide sequence ID" value="NZ_AJYB01000051.1"/>
</dbReference>
<evidence type="ECO:0000313" key="5">
    <source>
        <dbReference type="Proteomes" id="UP000092661"/>
    </source>
</evidence>
<feature type="transmembrane region" description="Helical" evidence="1">
    <location>
        <begin position="187"/>
        <end position="209"/>
    </location>
</feature>
<feature type="transmembrane region" description="Helical" evidence="1">
    <location>
        <begin position="229"/>
        <end position="248"/>
    </location>
</feature>
<protein>
    <submittedName>
        <fullName evidence="2">ABC transporter permease</fullName>
    </submittedName>
</protein>
<dbReference type="Proteomes" id="UP000004725">
    <property type="component" value="Unassembled WGS sequence"/>
</dbReference>
<reference evidence="3 4" key="1">
    <citation type="journal article" date="2012" name="J. Bacteriol.">
        <title>Genome Sequence of the Antarctic Psychrophile Bacterium Planococcus antarcticus DSM 14505.</title>
        <authorList>
            <person name="Margolles A."/>
            <person name="Gueimonde M."/>
            <person name="Sanchez B."/>
        </authorList>
    </citation>
    <scope>NUCLEOTIDE SEQUENCE [LARGE SCALE GENOMIC DNA]</scope>
    <source>
        <strain evidence="3 4">DSM 14505</strain>
    </source>
</reference>
<keyword evidence="1" id="KW-0812">Transmembrane</keyword>
<keyword evidence="1" id="KW-0472">Membrane</keyword>
<keyword evidence="5" id="KW-1185">Reference proteome</keyword>
<evidence type="ECO:0000256" key="1">
    <source>
        <dbReference type="SAM" id="Phobius"/>
    </source>
</evidence>
<evidence type="ECO:0000313" key="2">
    <source>
        <dbReference type="EMBL" id="ANU11482.1"/>
    </source>
</evidence>
<feature type="transmembrane region" description="Helical" evidence="1">
    <location>
        <begin position="20"/>
        <end position="40"/>
    </location>
</feature>
<feature type="transmembrane region" description="Helical" evidence="1">
    <location>
        <begin position="100"/>
        <end position="124"/>
    </location>
</feature>
<feature type="transmembrane region" description="Helical" evidence="1">
    <location>
        <begin position="155"/>
        <end position="180"/>
    </location>
</feature>
<dbReference type="eggNOG" id="ENOG502Z865">
    <property type="taxonomic scope" value="Bacteria"/>
</dbReference>
<keyword evidence="1" id="KW-1133">Transmembrane helix</keyword>
<proteinExistence type="predicted"/>
<dbReference type="EMBL" id="AJYB01000051">
    <property type="protein sequence ID" value="EIM05778.1"/>
    <property type="molecule type" value="Genomic_DNA"/>
</dbReference>
<feature type="transmembrane region" description="Helical" evidence="1">
    <location>
        <begin position="52"/>
        <end position="70"/>
    </location>
</feature>
<dbReference type="AlphaFoldDB" id="A0A1C7DJB2"/>
<sequence>MKHLIKTEWQKAMTLQRLLICLAVIFILPTIQFFAVRTGYEFYRPVDVHTEAIGSVIALLFPLFFIILYANSYAIEQKENFITYTKTRVRLSQYVTAKGIVNAVVVFGTAFLMIFLPFVFIVYIEPAIGLVSYFTRRQGVVSVGTFEPFLQYGTLVYAIIYSLWVAVNAVLYATAAYVLTLLIKNSFLALSLPFLWYFVIDFAIAVLGYPQFSMTSTVFPFNIIQQPLWTVFVPFTVNVVLLSGLVFYTKMRFEKAVYDYAE</sequence>
<evidence type="ECO:0000313" key="3">
    <source>
        <dbReference type="EMBL" id="EIM05778.1"/>
    </source>
</evidence>
<gene>
    <name evidence="3" type="ORF">A1A1_14334</name>
    <name evidence="2" type="ORF">BBH88_14860</name>
</gene>
<dbReference type="OrthoDB" id="2573593at2"/>
<name>A0A1C7DJB2_9BACL</name>
<evidence type="ECO:0000313" key="4">
    <source>
        <dbReference type="Proteomes" id="UP000004725"/>
    </source>
</evidence>